<dbReference type="EMBL" id="FR824190">
    <property type="protein sequence ID" value="CCA22132.1"/>
    <property type="molecule type" value="Genomic_DNA"/>
</dbReference>
<organism evidence="2">
    <name type="scientific">Albugo laibachii Nc14</name>
    <dbReference type="NCBI Taxonomy" id="890382"/>
    <lineage>
        <taxon>Eukaryota</taxon>
        <taxon>Sar</taxon>
        <taxon>Stramenopiles</taxon>
        <taxon>Oomycota</taxon>
        <taxon>Peronosporomycetes</taxon>
        <taxon>Albuginales</taxon>
        <taxon>Albuginaceae</taxon>
        <taxon>Albugo</taxon>
    </lineage>
</organism>
<feature type="transmembrane region" description="Helical" evidence="1">
    <location>
        <begin position="24"/>
        <end position="41"/>
    </location>
</feature>
<dbReference type="AlphaFoldDB" id="F0WLG9"/>
<feature type="transmembrane region" description="Helical" evidence="1">
    <location>
        <begin position="91"/>
        <end position="109"/>
    </location>
</feature>
<proteinExistence type="predicted"/>
<reference evidence="2" key="2">
    <citation type="submission" date="2011-02" db="EMBL/GenBank/DDBJ databases">
        <authorList>
            <person name="MacLean D."/>
        </authorList>
    </citation>
    <scope>NUCLEOTIDE SEQUENCE</scope>
</reference>
<keyword evidence="1" id="KW-0472">Membrane</keyword>
<dbReference type="HOGENOM" id="CLU_2089306_0_0_1"/>
<keyword evidence="1" id="KW-1133">Transmembrane helix</keyword>
<gene>
    <name evidence="2" type="primary">AlNc14C145G7356</name>
    <name evidence="2" type="ORF">ALNC14_082750</name>
</gene>
<accession>F0WLG9</accession>
<evidence type="ECO:0000313" key="2">
    <source>
        <dbReference type="EMBL" id="CCA22132.1"/>
    </source>
</evidence>
<keyword evidence="1" id="KW-0812">Transmembrane</keyword>
<sequence length="117" mass="13780">MEERSGYDEIWYSQNHDKRLCSDVFLALVLTLLILDPMYCFHVRDIKQPKRPHRQSRENAHTCSIRAFPVFRLKHCADFAILRAHRSMGKLNFYCITIVSNFFFGILAFDNATLPKL</sequence>
<reference evidence="2" key="1">
    <citation type="journal article" date="2011" name="PLoS Biol.">
        <title>Gene gain and loss during evolution of obligate parasitism in the white rust pathogen of Arabidopsis thaliana.</title>
        <authorList>
            <person name="Kemen E."/>
            <person name="Gardiner A."/>
            <person name="Schultz-Larsen T."/>
            <person name="Kemen A.C."/>
            <person name="Balmuth A.L."/>
            <person name="Robert-Seilaniantz A."/>
            <person name="Bailey K."/>
            <person name="Holub E."/>
            <person name="Studholme D.J."/>
            <person name="Maclean D."/>
            <person name="Jones J.D."/>
        </authorList>
    </citation>
    <scope>NUCLEOTIDE SEQUENCE</scope>
</reference>
<evidence type="ECO:0000256" key="1">
    <source>
        <dbReference type="SAM" id="Phobius"/>
    </source>
</evidence>
<protein>
    <submittedName>
        <fullName evidence="2">AlNc14C145G7356 protein</fullName>
    </submittedName>
</protein>
<name>F0WLG9_9STRA</name>